<proteinExistence type="predicted"/>
<organism evidence="1">
    <name type="scientific">Anguilla anguilla</name>
    <name type="common">European freshwater eel</name>
    <name type="synonym">Muraena anguilla</name>
    <dbReference type="NCBI Taxonomy" id="7936"/>
    <lineage>
        <taxon>Eukaryota</taxon>
        <taxon>Metazoa</taxon>
        <taxon>Chordata</taxon>
        <taxon>Craniata</taxon>
        <taxon>Vertebrata</taxon>
        <taxon>Euteleostomi</taxon>
        <taxon>Actinopterygii</taxon>
        <taxon>Neopterygii</taxon>
        <taxon>Teleostei</taxon>
        <taxon>Anguilliformes</taxon>
        <taxon>Anguillidae</taxon>
        <taxon>Anguilla</taxon>
    </lineage>
</organism>
<dbReference type="AlphaFoldDB" id="A0A0E9THR1"/>
<sequence length="19" mass="2171">MYLLKGHCLLCATYISLDI</sequence>
<protein>
    <submittedName>
        <fullName evidence="1">Uncharacterized protein</fullName>
    </submittedName>
</protein>
<dbReference type="EMBL" id="GBXM01055436">
    <property type="protein sequence ID" value="JAH53141.1"/>
    <property type="molecule type" value="Transcribed_RNA"/>
</dbReference>
<name>A0A0E9THR1_ANGAN</name>
<reference evidence="1" key="1">
    <citation type="submission" date="2014-11" db="EMBL/GenBank/DDBJ databases">
        <authorList>
            <person name="Amaro Gonzalez C."/>
        </authorList>
    </citation>
    <scope>NUCLEOTIDE SEQUENCE</scope>
</reference>
<accession>A0A0E9THR1</accession>
<reference evidence="1" key="2">
    <citation type="journal article" date="2015" name="Fish Shellfish Immunol.">
        <title>Early steps in the European eel (Anguilla anguilla)-Vibrio vulnificus interaction in the gills: Role of the RtxA13 toxin.</title>
        <authorList>
            <person name="Callol A."/>
            <person name="Pajuelo D."/>
            <person name="Ebbesson L."/>
            <person name="Teles M."/>
            <person name="MacKenzie S."/>
            <person name="Amaro C."/>
        </authorList>
    </citation>
    <scope>NUCLEOTIDE SEQUENCE</scope>
</reference>
<evidence type="ECO:0000313" key="1">
    <source>
        <dbReference type="EMBL" id="JAH53141.1"/>
    </source>
</evidence>